<sequence>MKFLENKTLSLTAERKKQLLRSMLLLRHFELTVRERFFEGKIPGFCHVYVGEEATAVGICETLNRTDYIVSTHRGHGHCLAKGADPKKLMSELYGKKTGYCRGRGGSMHIFAKEIGILGTTGIVGSGLPIAIGAGMHVKLRKTGQVSVCFFGDGAANQGTFHESINIAAVQKLP</sequence>
<dbReference type="SUPFAM" id="SSF52518">
    <property type="entry name" value="Thiamin diphosphate-binding fold (THDP-binding)"/>
    <property type="match status" value="1"/>
</dbReference>
<evidence type="ECO:0000256" key="2">
    <source>
        <dbReference type="ARBA" id="ARBA00023002"/>
    </source>
</evidence>
<keyword evidence="3" id="KW-0786">Thiamine pyrophosphate</keyword>
<feature type="non-terminal residue" evidence="5">
    <location>
        <position position="174"/>
    </location>
</feature>
<dbReference type="GO" id="GO:0004739">
    <property type="term" value="F:pyruvate dehydrogenase (acetyl-transferring) activity"/>
    <property type="evidence" value="ECO:0007669"/>
    <property type="project" value="TreeGrafter"/>
</dbReference>
<dbReference type="InterPro" id="IPR029061">
    <property type="entry name" value="THDP-binding"/>
</dbReference>
<name>X0TTH8_9ZZZZ</name>
<evidence type="ECO:0000256" key="3">
    <source>
        <dbReference type="ARBA" id="ARBA00023052"/>
    </source>
</evidence>
<dbReference type="Pfam" id="PF00676">
    <property type="entry name" value="E1_dh"/>
    <property type="match status" value="1"/>
</dbReference>
<reference evidence="5" key="1">
    <citation type="journal article" date="2014" name="Front. Microbiol.">
        <title>High frequency of phylogenetically diverse reductive dehalogenase-homologous genes in deep subseafloor sedimentary metagenomes.</title>
        <authorList>
            <person name="Kawai M."/>
            <person name="Futagami T."/>
            <person name="Toyoda A."/>
            <person name="Takaki Y."/>
            <person name="Nishi S."/>
            <person name="Hori S."/>
            <person name="Arai W."/>
            <person name="Tsubouchi T."/>
            <person name="Morono Y."/>
            <person name="Uchiyama I."/>
            <person name="Ito T."/>
            <person name="Fujiyama A."/>
            <person name="Inagaki F."/>
            <person name="Takami H."/>
        </authorList>
    </citation>
    <scope>NUCLEOTIDE SEQUENCE</scope>
    <source>
        <strain evidence="5">Expedition CK06-06</strain>
    </source>
</reference>
<keyword evidence="2" id="KW-0560">Oxidoreductase</keyword>
<protein>
    <recommendedName>
        <fullName evidence="4">Dehydrogenase E1 component domain-containing protein</fullName>
    </recommendedName>
</protein>
<evidence type="ECO:0000259" key="4">
    <source>
        <dbReference type="Pfam" id="PF00676"/>
    </source>
</evidence>
<organism evidence="5">
    <name type="scientific">marine sediment metagenome</name>
    <dbReference type="NCBI Taxonomy" id="412755"/>
    <lineage>
        <taxon>unclassified sequences</taxon>
        <taxon>metagenomes</taxon>
        <taxon>ecological metagenomes</taxon>
    </lineage>
</organism>
<dbReference type="EMBL" id="BARS01018167">
    <property type="protein sequence ID" value="GAF91457.1"/>
    <property type="molecule type" value="Genomic_DNA"/>
</dbReference>
<accession>X0TTH8</accession>
<feature type="domain" description="Dehydrogenase E1 component" evidence="4">
    <location>
        <begin position="22"/>
        <end position="174"/>
    </location>
</feature>
<dbReference type="Gene3D" id="3.40.50.970">
    <property type="match status" value="1"/>
</dbReference>
<evidence type="ECO:0000256" key="1">
    <source>
        <dbReference type="ARBA" id="ARBA00001964"/>
    </source>
</evidence>
<dbReference type="AlphaFoldDB" id="X0TTH8"/>
<dbReference type="PANTHER" id="PTHR11516">
    <property type="entry name" value="PYRUVATE DEHYDROGENASE E1 COMPONENT, ALPHA SUBUNIT BACTERIAL AND ORGANELLAR"/>
    <property type="match status" value="1"/>
</dbReference>
<proteinExistence type="predicted"/>
<gene>
    <name evidence="5" type="ORF">S01H1_29601</name>
</gene>
<evidence type="ECO:0000313" key="5">
    <source>
        <dbReference type="EMBL" id="GAF91457.1"/>
    </source>
</evidence>
<dbReference type="PANTHER" id="PTHR11516:SF60">
    <property type="entry name" value="PYRUVATE DEHYDROGENASE E1 COMPONENT SUBUNIT ALPHA"/>
    <property type="match status" value="1"/>
</dbReference>
<comment type="cofactor">
    <cofactor evidence="1">
        <name>thiamine diphosphate</name>
        <dbReference type="ChEBI" id="CHEBI:58937"/>
    </cofactor>
</comment>
<dbReference type="CDD" id="cd02000">
    <property type="entry name" value="TPP_E1_PDC_ADC_BCADC"/>
    <property type="match status" value="1"/>
</dbReference>
<comment type="caution">
    <text evidence="5">The sequence shown here is derived from an EMBL/GenBank/DDBJ whole genome shotgun (WGS) entry which is preliminary data.</text>
</comment>
<dbReference type="InterPro" id="IPR050642">
    <property type="entry name" value="PDH_E1_Alpha_Subunit"/>
</dbReference>
<dbReference type="GO" id="GO:0006086">
    <property type="term" value="P:pyruvate decarboxylation to acetyl-CoA"/>
    <property type="evidence" value="ECO:0007669"/>
    <property type="project" value="TreeGrafter"/>
</dbReference>
<dbReference type="InterPro" id="IPR001017">
    <property type="entry name" value="DH_E1"/>
</dbReference>